<evidence type="ECO:0000259" key="9">
    <source>
        <dbReference type="PROSITE" id="PS50011"/>
    </source>
</evidence>
<evidence type="ECO:0000256" key="7">
    <source>
        <dbReference type="PROSITE-ProRule" id="PRU10141"/>
    </source>
</evidence>
<feature type="domain" description="Protein kinase" evidence="9">
    <location>
        <begin position="11"/>
        <end position="351"/>
    </location>
</feature>
<evidence type="ECO:0000313" key="10">
    <source>
        <dbReference type="EMBL" id="CDZ97076.1"/>
    </source>
</evidence>
<dbReference type="InterPro" id="IPR000719">
    <property type="entry name" value="Prot_kinase_dom"/>
</dbReference>
<dbReference type="InterPro" id="IPR017441">
    <property type="entry name" value="Protein_kinase_ATP_BS"/>
</dbReference>
<keyword evidence="3" id="KW-0808">Transferase</keyword>
<dbReference type="AlphaFoldDB" id="A0A0F7SET6"/>
<feature type="region of interest" description="Disordered" evidence="8">
    <location>
        <begin position="532"/>
        <end position="562"/>
    </location>
</feature>
<evidence type="ECO:0000256" key="4">
    <source>
        <dbReference type="ARBA" id="ARBA00022741"/>
    </source>
</evidence>
<keyword evidence="2" id="KW-0723">Serine/threonine-protein kinase</keyword>
<evidence type="ECO:0000256" key="6">
    <source>
        <dbReference type="ARBA" id="ARBA00022840"/>
    </source>
</evidence>
<dbReference type="PANTHER" id="PTHR46485">
    <property type="entry name" value="LIM DOMAIN KINASE 1"/>
    <property type="match status" value="1"/>
</dbReference>
<dbReference type="Gene3D" id="1.10.510.10">
    <property type="entry name" value="Transferase(Phosphotransferase) domain 1"/>
    <property type="match status" value="1"/>
</dbReference>
<feature type="region of interest" description="Disordered" evidence="8">
    <location>
        <begin position="352"/>
        <end position="381"/>
    </location>
</feature>
<feature type="binding site" evidence="7">
    <location>
        <position position="38"/>
    </location>
    <ligand>
        <name>ATP</name>
        <dbReference type="ChEBI" id="CHEBI:30616"/>
    </ligand>
</feature>
<dbReference type="PROSITE" id="PS00108">
    <property type="entry name" value="PROTEIN_KINASE_ST"/>
    <property type="match status" value="1"/>
</dbReference>
<protein>
    <submittedName>
        <fullName evidence="10">Kinase-like protein</fullName>
    </submittedName>
</protein>
<keyword evidence="6 7" id="KW-0067">ATP-binding</keyword>
<feature type="compositionally biased region" description="Polar residues" evidence="8">
    <location>
        <begin position="551"/>
        <end position="562"/>
    </location>
</feature>
<name>A0A0F7SET6_PHARH</name>
<feature type="region of interest" description="Disordered" evidence="8">
    <location>
        <begin position="478"/>
        <end position="515"/>
    </location>
</feature>
<organism evidence="10">
    <name type="scientific">Phaffia rhodozyma</name>
    <name type="common">Yeast</name>
    <name type="synonym">Xanthophyllomyces dendrorhous</name>
    <dbReference type="NCBI Taxonomy" id="264483"/>
    <lineage>
        <taxon>Eukaryota</taxon>
        <taxon>Fungi</taxon>
        <taxon>Dikarya</taxon>
        <taxon>Basidiomycota</taxon>
        <taxon>Agaricomycotina</taxon>
        <taxon>Tremellomycetes</taxon>
        <taxon>Cystofilobasidiales</taxon>
        <taxon>Mrakiaceae</taxon>
        <taxon>Phaffia</taxon>
    </lineage>
</organism>
<dbReference type="SMART" id="SM00220">
    <property type="entry name" value="S_TKc"/>
    <property type="match status" value="1"/>
</dbReference>
<evidence type="ECO:0000256" key="2">
    <source>
        <dbReference type="ARBA" id="ARBA00022527"/>
    </source>
</evidence>
<keyword evidence="4 7" id="KW-0547">Nucleotide-binding</keyword>
<dbReference type="GO" id="GO:0005634">
    <property type="term" value="C:nucleus"/>
    <property type="evidence" value="ECO:0007669"/>
    <property type="project" value="TreeGrafter"/>
</dbReference>
<reference evidence="10" key="1">
    <citation type="submission" date="2014-08" db="EMBL/GenBank/DDBJ databases">
        <authorList>
            <person name="Sharma Rahul"/>
            <person name="Thines Marco"/>
        </authorList>
    </citation>
    <scope>NUCLEOTIDE SEQUENCE</scope>
</reference>
<dbReference type="InterPro" id="IPR008271">
    <property type="entry name" value="Ser/Thr_kinase_AS"/>
</dbReference>
<evidence type="ECO:0000256" key="3">
    <source>
        <dbReference type="ARBA" id="ARBA00022679"/>
    </source>
</evidence>
<dbReference type="PROSITE" id="PS00107">
    <property type="entry name" value="PROTEIN_KINASE_ATP"/>
    <property type="match status" value="1"/>
</dbReference>
<feature type="compositionally biased region" description="Polar residues" evidence="8">
    <location>
        <begin position="289"/>
        <end position="302"/>
    </location>
</feature>
<sequence length="675" mass="74802">MEWDAIPYDQIIWGEKLGQGSFGVVFRGTYLGVDIAIKEVLPLTDYEVAKYFEREWRIMREARHPNVVQYLGLSRAPPPDGRTFIISECIENGNLRSYIWDKRTYPDFPWRLRISFATDIARALAYLHARKCIHRDLKGENLLITANKRIKMTDFGFARIVARNEDEMKRMSYCGTDGYILSRDHHSNTFKRTMPTFELDIDEVRDLASPGCPEAFIDLALECATVEPKCRPKMEEVLRRLRVIELDVLSREKEVEHVGSLKLVPRHKSNANKRIPSFGQEIGKELKHSTSSGHKPSTSRTQRAGREEDGSTEDEDGDMDQENLKDILKDLGRDHLRPKDNAHDIIDGEKVREGGARKKAKWGNDPVVPRIVGDDEGKEGGNPSVYEDANETMAIYTPSVPSNLSFQFDGPDLDENNTATIILPRSSTPAWENHESGSTLTIRERITVDPKLTSLINIPSEIPITPPPVEAAHLVDQAASPPPVHASPTRGYAFTPSIESDAFSPPDVPTSISETYPSKIRAVDLLARVRQLDSHGRPSTSSTSGSKPHSAQGQTQVQKKSTMTHRFTLIKPSLNGKIAPVTGLIGWGNWFSNGLAGSMGSGLSSAGSTTFDSSRLGAVTEGGHAGKLKCGVCKIKVKPSRPFMCCDDCKQVVHIKCSINKTTSCQPVDAPSTAY</sequence>
<dbReference type="GO" id="GO:0030036">
    <property type="term" value="P:actin cytoskeleton organization"/>
    <property type="evidence" value="ECO:0007669"/>
    <property type="project" value="TreeGrafter"/>
</dbReference>
<dbReference type="EMBL" id="LN483167">
    <property type="protein sequence ID" value="CDZ97076.1"/>
    <property type="molecule type" value="Genomic_DNA"/>
</dbReference>
<proteinExistence type="inferred from homology"/>
<keyword evidence="5 10" id="KW-0418">Kinase</keyword>
<dbReference type="InterPro" id="IPR011009">
    <property type="entry name" value="Kinase-like_dom_sf"/>
</dbReference>
<feature type="region of interest" description="Disordered" evidence="8">
    <location>
        <begin position="285"/>
        <end position="321"/>
    </location>
</feature>
<feature type="compositionally biased region" description="Low complexity" evidence="8">
    <location>
        <begin position="537"/>
        <end position="550"/>
    </location>
</feature>
<dbReference type="SUPFAM" id="SSF56112">
    <property type="entry name" value="Protein kinase-like (PK-like)"/>
    <property type="match status" value="1"/>
</dbReference>
<accession>A0A0F7SET6</accession>
<dbReference type="CDD" id="cd15489">
    <property type="entry name" value="PHD_SF"/>
    <property type="match status" value="1"/>
</dbReference>
<evidence type="ECO:0000256" key="5">
    <source>
        <dbReference type="ARBA" id="ARBA00022777"/>
    </source>
</evidence>
<dbReference type="GO" id="GO:0004674">
    <property type="term" value="F:protein serine/threonine kinase activity"/>
    <property type="evidence" value="ECO:0007669"/>
    <property type="project" value="UniProtKB-KW"/>
</dbReference>
<dbReference type="GO" id="GO:0005524">
    <property type="term" value="F:ATP binding"/>
    <property type="evidence" value="ECO:0007669"/>
    <property type="project" value="UniProtKB-UniRule"/>
</dbReference>
<dbReference type="PROSITE" id="PS50011">
    <property type="entry name" value="PROTEIN_KINASE_DOM"/>
    <property type="match status" value="1"/>
</dbReference>
<dbReference type="InterPro" id="IPR050940">
    <property type="entry name" value="Actin_reg-Ser/Thr_kinase"/>
</dbReference>
<dbReference type="GO" id="GO:0005737">
    <property type="term" value="C:cytoplasm"/>
    <property type="evidence" value="ECO:0007669"/>
    <property type="project" value="TreeGrafter"/>
</dbReference>
<comment type="similarity">
    <text evidence="1">Belongs to the protein kinase superfamily. TKL Ser/Thr protein kinase family.</text>
</comment>
<dbReference type="Pfam" id="PF07714">
    <property type="entry name" value="PK_Tyr_Ser-Thr"/>
    <property type="match status" value="1"/>
</dbReference>
<feature type="compositionally biased region" description="Acidic residues" evidence="8">
    <location>
        <begin position="310"/>
        <end position="321"/>
    </location>
</feature>
<dbReference type="PANTHER" id="PTHR46485:SF5">
    <property type="entry name" value="CENTER DIVIDER, ISOFORM A"/>
    <property type="match status" value="1"/>
</dbReference>
<dbReference type="InterPro" id="IPR001245">
    <property type="entry name" value="Ser-Thr/Tyr_kinase_cat_dom"/>
</dbReference>
<evidence type="ECO:0000256" key="1">
    <source>
        <dbReference type="ARBA" id="ARBA00005843"/>
    </source>
</evidence>
<evidence type="ECO:0000256" key="8">
    <source>
        <dbReference type="SAM" id="MobiDB-lite"/>
    </source>
</evidence>